<protein>
    <submittedName>
        <fullName evidence="1">Uncharacterized protein</fullName>
    </submittedName>
</protein>
<sequence length="52" mass="6240">DRREFDGIGLFLPPVFLRYQDSSFQITRFERLQSSSVRQIEGQNAFKWGTEW</sequence>
<dbReference type="AlphaFoldDB" id="A0A5J4THE8"/>
<dbReference type="Proteomes" id="UP000324800">
    <property type="component" value="Unassembled WGS sequence"/>
</dbReference>
<evidence type="ECO:0000313" key="1">
    <source>
        <dbReference type="EMBL" id="KAA6357637.1"/>
    </source>
</evidence>
<name>A0A5J4THE8_9EUKA</name>
<accession>A0A5J4THE8</accession>
<evidence type="ECO:0000313" key="2">
    <source>
        <dbReference type="Proteomes" id="UP000324800"/>
    </source>
</evidence>
<gene>
    <name evidence="1" type="ORF">EZS28_046835</name>
</gene>
<feature type="non-terminal residue" evidence="1">
    <location>
        <position position="1"/>
    </location>
</feature>
<dbReference type="EMBL" id="SNRW01031097">
    <property type="protein sequence ID" value="KAA6357637.1"/>
    <property type="molecule type" value="Genomic_DNA"/>
</dbReference>
<organism evidence="1 2">
    <name type="scientific">Streblomastix strix</name>
    <dbReference type="NCBI Taxonomy" id="222440"/>
    <lineage>
        <taxon>Eukaryota</taxon>
        <taxon>Metamonada</taxon>
        <taxon>Preaxostyla</taxon>
        <taxon>Oxymonadida</taxon>
        <taxon>Streblomastigidae</taxon>
        <taxon>Streblomastix</taxon>
    </lineage>
</organism>
<comment type="caution">
    <text evidence="1">The sequence shown here is derived from an EMBL/GenBank/DDBJ whole genome shotgun (WGS) entry which is preliminary data.</text>
</comment>
<reference evidence="1 2" key="1">
    <citation type="submission" date="2019-03" db="EMBL/GenBank/DDBJ databases">
        <title>Single cell metagenomics reveals metabolic interactions within the superorganism composed of flagellate Streblomastix strix and complex community of Bacteroidetes bacteria on its surface.</title>
        <authorList>
            <person name="Treitli S.C."/>
            <person name="Kolisko M."/>
            <person name="Husnik F."/>
            <person name="Keeling P."/>
            <person name="Hampl V."/>
        </authorList>
    </citation>
    <scope>NUCLEOTIDE SEQUENCE [LARGE SCALE GENOMIC DNA]</scope>
    <source>
        <strain evidence="1">ST1C</strain>
    </source>
</reference>
<proteinExistence type="predicted"/>